<dbReference type="Proteomes" id="UP000555103">
    <property type="component" value="Unassembled WGS sequence"/>
</dbReference>
<keyword evidence="1" id="KW-0812">Transmembrane</keyword>
<evidence type="ECO:0000313" key="4">
    <source>
        <dbReference type="Proteomes" id="UP000555103"/>
    </source>
</evidence>
<name>A0A840CM74_9BACT</name>
<dbReference type="Pfam" id="PF14257">
    <property type="entry name" value="DUF4349"/>
    <property type="match status" value="1"/>
</dbReference>
<keyword evidence="1" id="KW-1133">Transmembrane helix</keyword>
<keyword evidence="4" id="KW-1185">Reference proteome</keyword>
<keyword evidence="1" id="KW-0472">Membrane</keyword>
<comment type="caution">
    <text evidence="3">The sequence shown here is derived from an EMBL/GenBank/DDBJ whole genome shotgun (WGS) entry which is preliminary data.</text>
</comment>
<evidence type="ECO:0000259" key="2">
    <source>
        <dbReference type="Pfam" id="PF14257"/>
    </source>
</evidence>
<feature type="domain" description="DUF4349" evidence="2">
    <location>
        <begin position="97"/>
        <end position="332"/>
    </location>
</feature>
<organism evidence="3 4">
    <name type="scientific">Dysgonomonas hofstadii</name>
    <dbReference type="NCBI Taxonomy" id="637886"/>
    <lineage>
        <taxon>Bacteria</taxon>
        <taxon>Pseudomonadati</taxon>
        <taxon>Bacteroidota</taxon>
        <taxon>Bacteroidia</taxon>
        <taxon>Bacteroidales</taxon>
        <taxon>Dysgonomonadaceae</taxon>
        <taxon>Dysgonomonas</taxon>
    </lineage>
</organism>
<dbReference type="EMBL" id="JACIEP010000006">
    <property type="protein sequence ID" value="MBB4036211.1"/>
    <property type="molecule type" value="Genomic_DNA"/>
</dbReference>
<feature type="transmembrane region" description="Helical" evidence="1">
    <location>
        <begin position="311"/>
        <end position="333"/>
    </location>
</feature>
<dbReference type="InterPro" id="IPR025645">
    <property type="entry name" value="DUF4349"/>
</dbReference>
<sequence length="339" mass="38077">MKTTNNYFIALTIGLFIVLLSCSGKGNMGPMDEAYTMMDIPEDGVNKADQALDEMYEYSPNATDKQSAAVKFVPPVIVPNFIASQAAIPAYDDGVHKFIRTAGMKFKVNDVVSSTHIIENIILKNNGFIIKSDITNQNMISQTINISKDSALIWQEYNLSANLELRVPYQLLDSTLRQIAPLAVVIDYRTIEASDVTTQLMAERLKQQRLAKKQQRVSTAINTRSGKLDDVIAAEESLDYAMEAADNAKVKEFSVNDKINYSAITINLYQNKISYSEEVVRQQEFVDEYTPGFGNRAIEGLKTGWDIINSLIVFLITIWPLLLITGIGVFIYIRYIRKK</sequence>
<evidence type="ECO:0000313" key="3">
    <source>
        <dbReference type="EMBL" id="MBB4036211.1"/>
    </source>
</evidence>
<dbReference type="AlphaFoldDB" id="A0A840CM74"/>
<protein>
    <recommendedName>
        <fullName evidence="2">DUF4349 domain-containing protein</fullName>
    </recommendedName>
</protein>
<accession>A0A840CM74</accession>
<gene>
    <name evidence="3" type="ORF">GGR21_002112</name>
</gene>
<evidence type="ECO:0000256" key="1">
    <source>
        <dbReference type="SAM" id="Phobius"/>
    </source>
</evidence>
<reference evidence="3 4" key="1">
    <citation type="submission" date="2020-08" db="EMBL/GenBank/DDBJ databases">
        <title>Genomic Encyclopedia of Type Strains, Phase IV (KMG-IV): sequencing the most valuable type-strain genomes for metagenomic binning, comparative biology and taxonomic classification.</title>
        <authorList>
            <person name="Goeker M."/>
        </authorList>
    </citation>
    <scope>NUCLEOTIDE SEQUENCE [LARGE SCALE GENOMIC DNA]</scope>
    <source>
        <strain evidence="3 4">DSM 104969</strain>
    </source>
</reference>
<dbReference type="PROSITE" id="PS51257">
    <property type="entry name" value="PROKAR_LIPOPROTEIN"/>
    <property type="match status" value="1"/>
</dbReference>
<proteinExistence type="predicted"/>
<dbReference type="RefSeq" id="WP_183307111.1">
    <property type="nucleotide sequence ID" value="NZ_JACIEP010000006.1"/>
</dbReference>